<dbReference type="PROSITE" id="PS50994">
    <property type="entry name" value="INTEGRASE"/>
    <property type="match status" value="1"/>
</dbReference>
<dbReference type="InterPro" id="IPR001584">
    <property type="entry name" value="Integrase_cat-core"/>
</dbReference>
<dbReference type="Gene3D" id="3.30.420.10">
    <property type="entry name" value="Ribonuclease H-like superfamily/Ribonuclease H"/>
    <property type="match status" value="1"/>
</dbReference>
<evidence type="ECO:0000259" key="2">
    <source>
        <dbReference type="PROSITE" id="PS50994"/>
    </source>
</evidence>
<gene>
    <name evidence="3" type="ORF">F8A88_01000</name>
</gene>
<feature type="region of interest" description="Disordered" evidence="1">
    <location>
        <begin position="137"/>
        <end position="166"/>
    </location>
</feature>
<accession>A0A6N6N4A0</accession>
<dbReference type="Proteomes" id="UP000438699">
    <property type="component" value="Unassembled WGS sequence"/>
</dbReference>
<organism evidence="3 4">
    <name type="scientific">Pseudodesulfovibrio senegalensis</name>
    <dbReference type="NCBI Taxonomy" id="1721087"/>
    <lineage>
        <taxon>Bacteria</taxon>
        <taxon>Pseudomonadati</taxon>
        <taxon>Thermodesulfobacteriota</taxon>
        <taxon>Desulfovibrionia</taxon>
        <taxon>Desulfovibrionales</taxon>
        <taxon>Desulfovibrionaceae</taxon>
    </lineage>
</organism>
<evidence type="ECO:0000313" key="3">
    <source>
        <dbReference type="EMBL" id="KAB1442884.1"/>
    </source>
</evidence>
<name>A0A6N6N4A0_9BACT</name>
<reference evidence="3 4" key="1">
    <citation type="journal article" date="2017" name="Int. J. Syst. Evol. Microbiol.">
        <title>Desulfovibrio senegalensis sp. nov., a mesophilic sulfate reducer isolated from marine sediment.</title>
        <authorList>
            <person name="Thioye A."/>
            <person name="Gam Z.B.A."/>
            <person name="Mbengue M."/>
            <person name="Cayol J.L."/>
            <person name="Joseph-Bartoli M."/>
            <person name="Toure-Kane C."/>
            <person name="Labat M."/>
        </authorList>
    </citation>
    <scope>NUCLEOTIDE SEQUENCE [LARGE SCALE GENOMIC DNA]</scope>
    <source>
        <strain evidence="3 4">DSM 101509</strain>
    </source>
</reference>
<dbReference type="SUPFAM" id="SSF53098">
    <property type="entry name" value="Ribonuclease H-like"/>
    <property type="match status" value="1"/>
</dbReference>
<feature type="compositionally biased region" description="Basic and acidic residues" evidence="1">
    <location>
        <begin position="632"/>
        <end position="653"/>
    </location>
</feature>
<dbReference type="InterPro" id="IPR012337">
    <property type="entry name" value="RNaseH-like_sf"/>
</dbReference>
<dbReference type="AlphaFoldDB" id="A0A6N6N4A0"/>
<keyword evidence="4" id="KW-1185">Reference proteome</keyword>
<dbReference type="GO" id="GO:0003676">
    <property type="term" value="F:nucleic acid binding"/>
    <property type="evidence" value="ECO:0007669"/>
    <property type="project" value="InterPro"/>
</dbReference>
<feature type="region of interest" description="Disordered" evidence="1">
    <location>
        <begin position="615"/>
        <end position="674"/>
    </location>
</feature>
<sequence>MFKINEVLSYDGKQFRVLSLLGEQLVWIDINDSRAFPTLVFTQDLQLAIENETLTRTEDPFADQAFASPEPGSANQTRRDKNYGIIRNIIEDPEFHDAKIRAARIKTVLATQKISKPHVYKLLRRYWQRGQTPNALLPDYKNSGAKGKKRNANKNKLGRPREHTPGVGAIIDEQTERLFRIAIDRHLLKDRGCSFPYAHRRFKTLYENYFPDIPESEMPTIRQMRYFYEREYGLVKKLKKRTPKIEYNKDVRQLTSTANANTLGPGSRYEIDATIADIYLVSDSDRRDIVGRPVIYFVKDVFSRMIAGLYVGFENPSYAAAIQSLSVAMTDKVQFCKEYGFDISDEDWPTVGLPDAILADRGELLGHQIESLESCFSVRIENTPPYRGDAKGIVERSFKTIQAEFKPFAPGVVGKTLVKKRGGKDYRLDAKLSVTEFKKIIISSVLTHNRFDVLDKYDREPDMPPDLPMTPLSIWNWGIQHRTGRLRNAPEEAIRISLLPRTKATISDLGLSVFGVYYTSPEIIEHGWLHRAKEVRRPVGLTTAYDPASADTVYLFPTKETGEYWPCRLTPRSREFAGASFWDVWRTKKEQKKAVAKSRLQKEAEQRKHEEFVAETIRQAEKRSPHTSDAPDAERIRGIRPNKETEKQKERHPLNAPAKQISAPAGKTIPFKGVEQESYEYPDFIDELFGDEDT</sequence>
<feature type="domain" description="Integrase catalytic" evidence="2">
    <location>
        <begin position="261"/>
        <end position="479"/>
    </location>
</feature>
<dbReference type="RefSeq" id="WP_151149074.1">
    <property type="nucleotide sequence ID" value="NZ_WAIE01000001.1"/>
</dbReference>
<dbReference type="GO" id="GO:0015074">
    <property type="term" value="P:DNA integration"/>
    <property type="evidence" value="ECO:0007669"/>
    <property type="project" value="InterPro"/>
</dbReference>
<dbReference type="EMBL" id="WAIE01000001">
    <property type="protein sequence ID" value="KAB1442884.1"/>
    <property type="molecule type" value="Genomic_DNA"/>
</dbReference>
<protein>
    <submittedName>
        <fullName evidence="3">Transposase</fullName>
    </submittedName>
</protein>
<feature type="compositionally biased region" description="Basic and acidic residues" evidence="1">
    <location>
        <begin position="615"/>
        <end position="626"/>
    </location>
</feature>
<evidence type="ECO:0000313" key="4">
    <source>
        <dbReference type="Proteomes" id="UP000438699"/>
    </source>
</evidence>
<dbReference type="InterPro" id="IPR036397">
    <property type="entry name" value="RNaseH_sf"/>
</dbReference>
<proteinExistence type="predicted"/>
<feature type="compositionally biased region" description="Basic residues" evidence="1">
    <location>
        <begin position="146"/>
        <end position="158"/>
    </location>
</feature>
<comment type="caution">
    <text evidence="3">The sequence shown here is derived from an EMBL/GenBank/DDBJ whole genome shotgun (WGS) entry which is preliminary data.</text>
</comment>
<dbReference type="OrthoDB" id="5439087at2"/>
<evidence type="ECO:0000256" key="1">
    <source>
        <dbReference type="SAM" id="MobiDB-lite"/>
    </source>
</evidence>